<evidence type="ECO:0000313" key="2">
    <source>
        <dbReference type="EMBL" id="QIL48749.1"/>
    </source>
</evidence>
<proteinExistence type="predicted"/>
<keyword evidence="1" id="KW-0812">Transmembrane</keyword>
<name>A0A6G8AUV4_9ENTE</name>
<sequence>MNIKYNTSYFADLNFVDSPKDYYFLMTSNTFLYDEQFLRVTDLLTEKITFSDGFMVEQLLETIHIEKFKLPIDYKWYSNLISCWADERTIFINNDELIIKELSEEEILLVAVKNNLDPKIKDILYLFNFQDVEIFLVNHQHYFSEKEVRILNHLYGKSPHSYYQPPDSMLEIKTKKLKQEYEIIKKFSLWKKIVITLITLLLSFQILPLLESGLKDRYFILEFLVIVVLLFLVSHILIFLTDKIFKKDDE</sequence>
<dbReference type="AlphaFoldDB" id="A0A6G8AUV4"/>
<keyword evidence="1" id="KW-1133">Transmembrane helix</keyword>
<dbReference type="EMBL" id="CP049887">
    <property type="protein sequence ID" value="QIL48749.1"/>
    <property type="molecule type" value="Genomic_DNA"/>
</dbReference>
<accession>A0A6G8AUV4</accession>
<reference evidence="2 3" key="1">
    <citation type="submission" date="2020-03" db="EMBL/GenBank/DDBJ databases">
        <title>Vagococcus sp. nov., isolated from beetles.</title>
        <authorList>
            <person name="Hyun D.-W."/>
            <person name="Bae J.-W."/>
        </authorList>
    </citation>
    <scope>NUCLEOTIDE SEQUENCE [LARGE SCALE GENOMIC DNA]</scope>
    <source>
        <strain evidence="2 3">HDW17B</strain>
    </source>
</reference>
<keyword evidence="1" id="KW-0472">Membrane</keyword>
<gene>
    <name evidence="2" type="ORF">G7082_09640</name>
</gene>
<evidence type="ECO:0000313" key="3">
    <source>
        <dbReference type="Proteomes" id="UP000501747"/>
    </source>
</evidence>
<evidence type="ECO:0000256" key="1">
    <source>
        <dbReference type="SAM" id="Phobius"/>
    </source>
</evidence>
<dbReference type="KEGG" id="vhy:G7082_09640"/>
<dbReference type="RefSeq" id="WP_166034881.1">
    <property type="nucleotide sequence ID" value="NZ_CP049887.1"/>
</dbReference>
<keyword evidence="3" id="KW-1185">Reference proteome</keyword>
<organism evidence="2 3">
    <name type="scientific">Vagococcus hydrophili</name>
    <dbReference type="NCBI Taxonomy" id="2714947"/>
    <lineage>
        <taxon>Bacteria</taxon>
        <taxon>Bacillati</taxon>
        <taxon>Bacillota</taxon>
        <taxon>Bacilli</taxon>
        <taxon>Lactobacillales</taxon>
        <taxon>Enterococcaceae</taxon>
        <taxon>Vagococcus</taxon>
    </lineage>
</organism>
<dbReference type="Proteomes" id="UP000501747">
    <property type="component" value="Chromosome"/>
</dbReference>
<feature type="transmembrane region" description="Helical" evidence="1">
    <location>
        <begin position="189"/>
        <end position="207"/>
    </location>
</feature>
<protein>
    <submittedName>
        <fullName evidence="2">Uncharacterized protein</fullName>
    </submittedName>
</protein>
<feature type="transmembrane region" description="Helical" evidence="1">
    <location>
        <begin position="219"/>
        <end position="240"/>
    </location>
</feature>